<proteinExistence type="predicted"/>
<dbReference type="EMBL" id="JAEFBJ010000144">
    <property type="protein sequence ID" value="KAG7529224.1"/>
    <property type="molecule type" value="Genomic_DNA"/>
</dbReference>
<keyword evidence="2" id="KW-0496">Mitochondrion</keyword>
<name>A0A8T1XA77_ARASU</name>
<accession>A0A8T1XA77</accession>
<evidence type="ECO:0000313" key="3">
    <source>
        <dbReference type="Proteomes" id="UP000694251"/>
    </source>
</evidence>
<evidence type="ECO:0000313" key="2">
    <source>
        <dbReference type="EMBL" id="KAG7529224.1"/>
    </source>
</evidence>
<organism evidence="2 3">
    <name type="scientific">Arabidopsis suecica</name>
    <name type="common">Swedish thale-cress</name>
    <name type="synonym">Cardaminopsis suecica</name>
    <dbReference type="NCBI Taxonomy" id="45249"/>
    <lineage>
        <taxon>Eukaryota</taxon>
        <taxon>Viridiplantae</taxon>
        <taxon>Streptophyta</taxon>
        <taxon>Embryophyta</taxon>
        <taxon>Tracheophyta</taxon>
        <taxon>Spermatophyta</taxon>
        <taxon>Magnoliopsida</taxon>
        <taxon>eudicotyledons</taxon>
        <taxon>Gunneridae</taxon>
        <taxon>Pentapetalae</taxon>
        <taxon>rosids</taxon>
        <taxon>malvids</taxon>
        <taxon>Brassicales</taxon>
        <taxon>Brassicaceae</taxon>
        <taxon>Camelineae</taxon>
        <taxon>Arabidopsis</taxon>
    </lineage>
</organism>
<reference evidence="2 3" key="1">
    <citation type="submission" date="2020-12" db="EMBL/GenBank/DDBJ databases">
        <title>Concerted genomic and epigenomic changes stabilize Arabidopsis allopolyploids.</title>
        <authorList>
            <person name="Chen Z."/>
        </authorList>
    </citation>
    <scope>NUCLEOTIDE SEQUENCE [LARGE SCALE GENOMIC DNA]</scope>
    <source>
        <strain evidence="2">As9502</strain>
        <tissue evidence="2">Leaf</tissue>
    </source>
</reference>
<geneLocation type="mitochondrion" evidence="2"/>
<evidence type="ECO:0000313" key="1">
    <source>
        <dbReference type="EMBL" id="KAG7528744.1"/>
    </source>
</evidence>
<sequence>MVGRAIVDPYLASDLALFFILTARRIRSTCPPPFPLPLNESFHPLPHLHPNRSDFVQSLLHFFLCLAGFS</sequence>
<protein>
    <submittedName>
        <fullName evidence="2">Uncharacterized protein</fullName>
    </submittedName>
</protein>
<gene>
    <name evidence="2" type="ORF">ISN44_Un144g000250</name>
    <name evidence="1" type="ORF">ISN44_Un159g000050</name>
</gene>
<dbReference type="EMBL" id="JAEFBJ010000159">
    <property type="protein sequence ID" value="KAG7528744.1"/>
    <property type="molecule type" value="Genomic_DNA"/>
</dbReference>
<dbReference type="AlphaFoldDB" id="A0A8T1XA77"/>
<keyword evidence="3" id="KW-1185">Reference proteome</keyword>
<dbReference type="Proteomes" id="UP000694251">
    <property type="component" value="Unassembled WGS sequence"/>
</dbReference>
<comment type="caution">
    <text evidence="2">The sequence shown here is derived from an EMBL/GenBank/DDBJ whole genome shotgun (WGS) entry which is preliminary data.</text>
</comment>